<evidence type="ECO:0000259" key="3">
    <source>
        <dbReference type="SMART" id="SM00900"/>
    </source>
</evidence>
<keyword evidence="5" id="KW-1185">Reference proteome</keyword>
<reference evidence="4 5" key="1">
    <citation type="journal article" date="2015" name="Genome Announc.">
        <title>Expanding the biotechnology potential of lactobacilli through comparative genomics of 213 strains and associated genera.</title>
        <authorList>
            <person name="Sun Z."/>
            <person name="Harris H.M."/>
            <person name="McCann A."/>
            <person name="Guo C."/>
            <person name="Argimon S."/>
            <person name="Zhang W."/>
            <person name="Yang X."/>
            <person name="Jeffery I.B."/>
            <person name="Cooney J.C."/>
            <person name="Kagawa T.F."/>
            <person name="Liu W."/>
            <person name="Song Y."/>
            <person name="Salvetti E."/>
            <person name="Wrobel A."/>
            <person name="Rasinkangas P."/>
            <person name="Parkhill J."/>
            <person name="Rea M.C."/>
            <person name="O'Sullivan O."/>
            <person name="Ritari J."/>
            <person name="Douillard F.P."/>
            <person name="Paul Ross R."/>
            <person name="Yang R."/>
            <person name="Briner A.E."/>
            <person name="Felis G.E."/>
            <person name="de Vos W.M."/>
            <person name="Barrangou R."/>
            <person name="Klaenhammer T.R."/>
            <person name="Caufield P.W."/>
            <person name="Cui Y."/>
            <person name="Zhang H."/>
            <person name="O'Toole P.W."/>
        </authorList>
    </citation>
    <scope>NUCLEOTIDE SEQUENCE [LARGE SCALE GENOMIC DNA]</scope>
    <source>
        <strain evidence="4 5">DSM 16982</strain>
    </source>
</reference>
<evidence type="ECO:0000256" key="1">
    <source>
        <dbReference type="SAM" id="MobiDB-lite"/>
    </source>
</evidence>
<dbReference type="AlphaFoldDB" id="A0A0R1WHV5"/>
<protein>
    <submittedName>
        <fullName evidence="4">FMN-binding domain-containing protein</fullName>
    </submittedName>
</protein>
<accession>A0A0R1WHV5</accession>
<dbReference type="PATRIC" id="fig|1423774.3.peg.220"/>
<dbReference type="EMBL" id="AZFV01000010">
    <property type="protein sequence ID" value="KRM17327.1"/>
    <property type="molecule type" value="Genomic_DNA"/>
</dbReference>
<gene>
    <name evidence="4" type="ORF">FD31_GL000215</name>
</gene>
<dbReference type="GO" id="GO:0010181">
    <property type="term" value="F:FMN binding"/>
    <property type="evidence" value="ECO:0007669"/>
    <property type="project" value="InterPro"/>
</dbReference>
<sequence>MQMIKKVVGVALSFGVAVAMAIDGYIVFFKNQQTSSAANSDTSKTTTKTTSSTKSQASSTSSSTTGKYKDGTYTGSSTSTRWGDVQVQITIAGGKLTKINVLNSPNSEQKSVEINEQALPTYKSEAIKAQSASIQQISGATETYKGFTGSLQNALNQAE</sequence>
<feature type="compositionally biased region" description="Low complexity" evidence="1">
    <location>
        <begin position="37"/>
        <end position="75"/>
    </location>
</feature>
<feature type="chain" id="PRO_5039141942" evidence="2">
    <location>
        <begin position="22"/>
        <end position="159"/>
    </location>
</feature>
<feature type="domain" description="FMN-binding" evidence="3">
    <location>
        <begin position="80"/>
        <end position="158"/>
    </location>
</feature>
<feature type="signal peptide" evidence="2">
    <location>
        <begin position="1"/>
        <end position="21"/>
    </location>
</feature>
<dbReference type="InterPro" id="IPR007329">
    <property type="entry name" value="FMN-bd"/>
</dbReference>
<feature type="region of interest" description="Disordered" evidence="1">
    <location>
        <begin position="37"/>
        <end position="79"/>
    </location>
</feature>
<dbReference type="SMART" id="SM00900">
    <property type="entry name" value="FMN_bind"/>
    <property type="match status" value="1"/>
</dbReference>
<evidence type="ECO:0000313" key="4">
    <source>
        <dbReference type="EMBL" id="KRM17327.1"/>
    </source>
</evidence>
<dbReference type="Pfam" id="PF04205">
    <property type="entry name" value="FMN_bind"/>
    <property type="match status" value="1"/>
</dbReference>
<dbReference type="Proteomes" id="UP000051302">
    <property type="component" value="Unassembled WGS sequence"/>
</dbReference>
<comment type="caution">
    <text evidence="4">The sequence shown here is derived from an EMBL/GenBank/DDBJ whole genome shotgun (WGS) entry which is preliminary data.</text>
</comment>
<name>A0A0R1WHV5_9LACO</name>
<keyword evidence="2" id="KW-0732">Signal</keyword>
<dbReference type="STRING" id="1423774.FD31_GL000215"/>
<evidence type="ECO:0000256" key="2">
    <source>
        <dbReference type="SAM" id="SignalP"/>
    </source>
</evidence>
<evidence type="ECO:0000313" key="5">
    <source>
        <dbReference type="Proteomes" id="UP000051302"/>
    </source>
</evidence>
<dbReference type="GO" id="GO:0016020">
    <property type="term" value="C:membrane"/>
    <property type="evidence" value="ECO:0007669"/>
    <property type="project" value="InterPro"/>
</dbReference>
<dbReference type="Gene3D" id="3.90.1010.20">
    <property type="match status" value="1"/>
</dbReference>
<proteinExistence type="predicted"/>
<organism evidence="4 5">
    <name type="scientific">Companilactobacillus nantensis DSM 16982</name>
    <dbReference type="NCBI Taxonomy" id="1423774"/>
    <lineage>
        <taxon>Bacteria</taxon>
        <taxon>Bacillati</taxon>
        <taxon>Bacillota</taxon>
        <taxon>Bacilli</taxon>
        <taxon>Lactobacillales</taxon>
        <taxon>Lactobacillaceae</taxon>
        <taxon>Companilactobacillus</taxon>
    </lineage>
</organism>